<keyword evidence="4 6" id="KW-1133">Transmembrane helix</keyword>
<dbReference type="GO" id="GO:0005886">
    <property type="term" value="C:plasma membrane"/>
    <property type="evidence" value="ECO:0007669"/>
    <property type="project" value="TreeGrafter"/>
</dbReference>
<gene>
    <name evidence="8" type="ORF">FHW12_002733</name>
</gene>
<dbReference type="PANTHER" id="PTHR38459:SF1">
    <property type="entry name" value="PROPHAGE BACTOPRENOL-LINKED GLUCOSE TRANSLOCASE HOMOLOG"/>
    <property type="match status" value="1"/>
</dbReference>
<dbReference type="GO" id="GO:0008960">
    <property type="term" value="F:phosphatidylglycerol-membrane-oligosaccharide glycerophosphotransferase activity"/>
    <property type="evidence" value="ECO:0007669"/>
    <property type="project" value="UniProtKB-EC"/>
</dbReference>
<feature type="domain" description="GtrA/DPMS transmembrane" evidence="7">
    <location>
        <begin position="15"/>
        <end position="125"/>
    </location>
</feature>
<feature type="transmembrane region" description="Helical" evidence="6">
    <location>
        <begin position="453"/>
        <end position="472"/>
    </location>
</feature>
<comment type="similarity">
    <text evidence="2">Belongs to the GtrA family.</text>
</comment>
<dbReference type="AlphaFoldDB" id="A0A839F5Z6"/>
<dbReference type="PANTHER" id="PTHR38459">
    <property type="entry name" value="PROPHAGE BACTOPRENOL-LINKED GLUCOSE TRANSLOCASE HOMOLOG"/>
    <property type="match status" value="1"/>
</dbReference>
<feature type="transmembrane region" description="Helical" evidence="6">
    <location>
        <begin position="344"/>
        <end position="361"/>
    </location>
</feature>
<keyword evidence="5 6" id="KW-0472">Membrane</keyword>
<evidence type="ECO:0000256" key="3">
    <source>
        <dbReference type="ARBA" id="ARBA00022692"/>
    </source>
</evidence>
<feature type="transmembrane region" description="Helical" evidence="6">
    <location>
        <begin position="271"/>
        <end position="288"/>
    </location>
</feature>
<protein>
    <submittedName>
        <fullName evidence="8">Phosphoglycerol transferase</fullName>
        <ecNumber evidence="8">2.7.8.20</ecNumber>
    </submittedName>
</protein>
<dbReference type="RefSeq" id="WP_220484453.1">
    <property type="nucleotide sequence ID" value="NZ_JACGXL010000004.1"/>
</dbReference>
<feature type="transmembrane region" description="Helical" evidence="6">
    <location>
        <begin position="242"/>
        <end position="264"/>
    </location>
</feature>
<dbReference type="Pfam" id="PF04138">
    <property type="entry name" value="GtrA_DPMS_TM"/>
    <property type="match status" value="1"/>
</dbReference>
<evidence type="ECO:0000256" key="1">
    <source>
        <dbReference type="ARBA" id="ARBA00004141"/>
    </source>
</evidence>
<name>A0A839F5Z6_9GAMM</name>
<evidence type="ECO:0000256" key="5">
    <source>
        <dbReference type="ARBA" id="ARBA00023136"/>
    </source>
</evidence>
<dbReference type="GO" id="GO:0000271">
    <property type="term" value="P:polysaccharide biosynthetic process"/>
    <property type="evidence" value="ECO:0007669"/>
    <property type="project" value="InterPro"/>
</dbReference>
<proteinExistence type="inferred from homology"/>
<dbReference type="EC" id="2.7.8.20" evidence="8"/>
<feature type="transmembrane region" description="Helical" evidence="6">
    <location>
        <begin position="12"/>
        <end position="37"/>
    </location>
</feature>
<comment type="caution">
    <text evidence="8">The sequence shown here is derived from an EMBL/GenBank/DDBJ whole genome shotgun (WGS) entry which is preliminary data.</text>
</comment>
<dbReference type="EMBL" id="JACGXL010000004">
    <property type="protein sequence ID" value="MBA8888500.1"/>
    <property type="molecule type" value="Genomic_DNA"/>
</dbReference>
<organism evidence="8 9">
    <name type="scientific">Dokdonella fugitiva</name>
    <dbReference type="NCBI Taxonomy" id="328517"/>
    <lineage>
        <taxon>Bacteria</taxon>
        <taxon>Pseudomonadati</taxon>
        <taxon>Pseudomonadota</taxon>
        <taxon>Gammaproteobacteria</taxon>
        <taxon>Lysobacterales</taxon>
        <taxon>Rhodanobacteraceae</taxon>
        <taxon>Dokdonella</taxon>
    </lineage>
</organism>
<evidence type="ECO:0000313" key="8">
    <source>
        <dbReference type="EMBL" id="MBA8888500.1"/>
    </source>
</evidence>
<feature type="transmembrane region" description="Helical" evidence="6">
    <location>
        <begin position="479"/>
        <end position="503"/>
    </location>
</feature>
<dbReference type="InterPro" id="IPR007267">
    <property type="entry name" value="GtrA_DPMS_TM"/>
</dbReference>
<evidence type="ECO:0000313" key="9">
    <source>
        <dbReference type="Proteomes" id="UP000550401"/>
    </source>
</evidence>
<feature type="transmembrane region" description="Helical" evidence="6">
    <location>
        <begin position="43"/>
        <end position="64"/>
    </location>
</feature>
<keyword evidence="8" id="KW-0808">Transferase</keyword>
<evidence type="ECO:0000256" key="6">
    <source>
        <dbReference type="SAM" id="Phobius"/>
    </source>
</evidence>
<comment type="subcellular location">
    <subcellularLocation>
        <location evidence="1">Membrane</location>
        <topology evidence="1">Multi-pass membrane protein</topology>
    </subcellularLocation>
</comment>
<feature type="transmembrane region" description="Helical" evidence="6">
    <location>
        <begin position="76"/>
        <end position="98"/>
    </location>
</feature>
<feature type="transmembrane region" description="Helical" evidence="6">
    <location>
        <begin position="518"/>
        <end position="538"/>
    </location>
</feature>
<sequence>MMRALRRVVAGPIGRFLLGGASTTLVSYAVYLVLLAFLPYLAAYWIAYAVGVAWSYLANTLFVFRQRPSLARALAFPLVYAIQLAAGSLLMVVLVQHLGLPAKVAPLLVVVLTLPLTYVASRWIVTTPHFFRRTDAVMPTVDPTVPSRVPTWVDDTVAALFALAVGACVFLSWPLDLHTPIGTGGDATSAQYIFKSILEHGSYTRNPDVGAPFGATMYDYPIPEPTHHAFIRLIGLFSKDPFVAFNLFYLLSFAVAAFTACWALRRLGIGRLPAIAGAIAFALLPYHFLRFGHVFLASYAAIPVFGYYALRLATYQAAHVPGAVRIGWLPVLTIATAAGMGVYYAWFGLLFVVFAAALGAARTRQWQPLRVGAVFATAIVAVIALALLPNAIYHASEGANAAVAARLPQESEIYGLRITQLLYPTPGHRVGALDAFMAVYRQSAPNVNENSTAALGLIGALGFLAALGALFFGDARKYAGLWAAGALCVAGVLYATIGGFGAIVGRLLLPELRGLNRISVFIGFFALYAFFVAVGAWARGRARLPVEVASTILVVAIACFDQVPAKGLSHQNAGAIAPRRALYARIRAALPDGARVFELPYTFFPESPHPVGSYNLLEPYLFTNGLKWSFGDMHGRPADVWNQQVAALSGKEFSDALARAGFAAVYVDRRGYKDGGAAIERDLRAQFGAPIVEDAELGRAVYRVAEARPDMVPHVAVELGRGWSGWSKAGNVEVSSTAGDADLVVANPVPSELPIALRFHLASTTSRKLIVSYDDRVISVHALRAGEDLEISTAIDARAGVSRLSLRSEAPVAPTAPDTAAAPSIRISALSWGVSGRF</sequence>
<feature type="transmembrane region" description="Helical" evidence="6">
    <location>
        <begin position="157"/>
        <end position="175"/>
    </location>
</feature>
<reference evidence="8 9" key="1">
    <citation type="submission" date="2020-07" db="EMBL/GenBank/DDBJ databases">
        <title>Genomic Encyclopedia of Type Strains, Phase IV (KMG-V): Genome sequencing to study the core and pangenomes of soil and plant-associated prokaryotes.</title>
        <authorList>
            <person name="Whitman W."/>
        </authorList>
    </citation>
    <scope>NUCLEOTIDE SEQUENCE [LARGE SCALE GENOMIC DNA]</scope>
    <source>
        <strain evidence="8 9">RH2WT43</strain>
    </source>
</reference>
<keyword evidence="9" id="KW-1185">Reference proteome</keyword>
<feature type="transmembrane region" description="Helical" evidence="6">
    <location>
        <begin position="294"/>
        <end position="310"/>
    </location>
</feature>
<evidence type="ECO:0000256" key="4">
    <source>
        <dbReference type="ARBA" id="ARBA00022989"/>
    </source>
</evidence>
<dbReference type="Proteomes" id="UP000550401">
    <property type="component" value="Unassembled WGS sequence"/>
</dbReference>
<keyword evidence="3 6" id="KW-0812">Transmembrane</keyword>
<feature type="transmembrane region" description="Helical" evidence="6">
    <location>
        <begin position="373"/>
        <end position="393"/>
    </location>
</feature>
<dbReference type="InterPro" id="IPR051401">
    <property type="entry name" value="GtrA_CellWall_Glycosyl"/>
</dbReference>
<evidence type="ECO:0000259" key="7">
    <source>
        <dbReference type="Pfam" id="PF04138"/>
    </source>
</evidence>
<accession>A0A839F5Z6</accession>
<evidence type="ECO:0000256" key="2">
    <source>
        <dbReference type="ARBA" id="ARBA00009399"/>
    </source>
</evidence>
<feature type="transmembrane region" description="Helical" evidence="6">
    <location>
        <begin position="104"/>
        <end position="125"/>
    </location>
</feature>